<keyword evidence="1" id="KW-0560">Oxidoreductase</keyword>
<proteinExistence type="predicted"/>
<gene>
    <name evidence="4" type="ORF">DD235_06410</name>
</gene>
<feature type="chain" id="PRO_5015887175" evidence="2">
    <location>
        <begin position="32"/>
        <end position="510"/>
    </location>
</feature>
<dbReference type="SUPFAM" id="SSF51905">
    <property type="entry name" value="FAD/NAD(P)-binding domain"/>
    <property type="match status" value="1"/>
</dbReference>
<dbReference type="InterPro" id="IPR006076">
    <property type="entry name" value="FAD-dep_OxRdtase"/>
</dbReference>
<dbReference type="RefSeq" id="WP_109061237.1">
    <property type="nucleotide sequence ID" value="NZ_QETA01000002.1"/>
</dbReference>
<organism evidence="4 5">
    <name type="scientific">Corticimicrobacter populi</name>
    <dbReference type="NCBI Taxonomy" id="2175229"/>
    <lineage>
        <taxon>Bacteria</taxon>
        <taxon>Pseudomonadati</taxon>
        <taxon>Pseudomonadota</taxon>
        <taxon>Betaproteobacteria</taxon>
        <taxon>Burkholderiales</taxon>
        <taxon>Alcaligenaceae</taxon>
        <taxon>Corticimicrobacter</taxon>
    </lineage>
</organism>
<dbReference type="PANTHER" id="PTHR13847:SF281">
    <property type="entry name" value="FAD DEPENDENT OXIDOREDUCTASE DOMAIN-CONTAINING PROTEIN"/>
    <property type="match status" value="1"/>
</dbReference>
<dbReference type="GO" id="GO:0016491">
    <property type="term" value="F:oxidoreductase activity"/>
    <property type="evidence" value="ECO:0007669"/>
    <property type="project" value="UniProtKB-KW"/>
</dbReference>
<name>A0A2V1K0I0_9BURK</name>
<dbReference type="Pfam" id="PF01266">
    <property type="entry name" value="DAO"/>
    <property type="match status" value="1"/>
</dbReference>
<reference evidence="5" key="1">
    <citation type="submission" date="2018-05" db="EMBL/GenBank/DDBJ databases">
        <authorList>
            <person name="Li Y."/>
        </authorList>
    </citation>
    <scope>NUCLEOTIDE SEQUENCE [LARGE SCALE GENOMIC DNA]</scope>
    <source>
        <strain evidence="5">3d-2-2</strain>
    </source>
</reference>
<feature type="signal peptide" evidence="2">
    <location>
        <begin position="1"/>
        <end position="31"/>
    </location>
</feature>
<dbReference type="EMBL" id="QETA01000002">
    <property type="protein sequence ID" value="PWF23958.1"/>
    <property type="molecule type" value="Genomic_DNA"/>
</dbReference>
<accession>A0A2V1K0I0</accession>
<keyword evidence="2" id="KW-0732">Signal</keyword>
<evidence type="ECO:0000256" key="2">
    <source>
        <dbReference type="SAM" id="SignalP"/>
    </source>
</evidence>
<evidence type="ECO:0000313" key="5">
    <source>
        <dbReference type="Proteomes" id="UP000245212"/>
    </source>
</evidence>
<dbReference type="PROSITE" id="PS51318">
    <property type="entry name" value="TAT"/>
    <property type="match status" value="1"/>
</dbReference>
<protein>
    <submittedName>
        <fullName evidence="4">FAD-dependent oxidoreductase</fullName>
    </submittedName>
</protein>
<dbReference type="Gene3D" id="3.30.9.10">
    <property type="entry name" value="D-Amino Acid Oxidase, subunit A, domain 2"/>
    <property type="match status" value="1"/>
</dbReference>
<dbReference type="Gene3D" id="3.50.50.60">
    <property type="entry name" value="FAD/NAD(P)-binding domain"/>
    <property type="match status" value="1"/>
</dbReference>
<evidence type="ECO:0000256" key="1">
    <source>
        <dbReference type="ARBA" id="ARBA00023002"/>
    </source>
</evidence>
<dbReference type="GO" id="GO:0005737">
    <property type="term" value="C:cytoplasm"/>
    <property type="evidence" value="ECO:0007669"/>
    <property type="project" value="TreeGrafter"/>
</dbReference>
<dbReference type="Proteomes" id="UP000245212">
    <property type="component" value="Unassembled WGS sequence"/>
</dbReference>
<dbReference type="AlphaFoldDB" id="A0A2V1K0I0"/>
<dbReference type="InterPro" id="IPR036188">
    <property type="entry name" value="FAD/NAD-bd_sf"/>
</dbReference>
<feature type="domain" description="FAD dependent oxidoreductase" evidence="3">
    <location>
        <begin position="104"/>
        <end position="458"/>
    </location>
</feature>
<evidence type="ECO:0000259" key="3">
    <source>
        <dbReference type="Pfam" id="PF01266"/>
    </source>
</evidence>
<dbReference type="PANTHER" id="PTHR13847">
    <property type="entry name" value="SARCOSINE DEHYDROGENASE-RELATED"/>
    <property type="match status" value="1"/>
</dbReference>
<evidence type="ECO:0000313" key="4">
    <source>
        <dbReference type="EMBL" id="PWF23958.1"/>
    </source>
</evidence>
<sequence>MTLNRRNFMLKSAALSGASACAALLPAPLLARIADLTGPAGQAAPAPVLLPDAHQTASRLGLDPRIWNWHRDTSPADPAPANYYEASLAAWPDFGPLAGDRTCDVVIVGGGLLGASTALHMAEAGLDVILVEKDHIGSGASGRNGGQLTPGLARWEAETMLDNLSAEDAQKLWRFASVEAMELLDALSARHGFECDRKHGHITAAVHAGHMGALVQNADARRRLGDRAVRIIGPHELQEYVRSDIYHGAALDSSGGQVHPLALLRGLIHAFTAQGGTVHDGTPVEKIETDSAGTRVVTPGGVLHARKAVVLGVHSATGQFLPGSSTTVPFYTYVAVTPPLPVPAAELLPADLPVYDTQLQIDYYRAVRGNRLLFGGQGTGNSWSSRDVNNYLLERIRTVFPQLESPELEYSWGGISDITLSGVTDCRKSDAAVPVYMAHGWSGHGVAQTVRIGKAISDDFTGRNHDFAMLTRFEHAPIPMSDYLGPVAIPLVKGALSLKSLVNPADMVSF</sequence>
<dbReference type="InterPro" id="IPR006311">
    <property type="entry name" value="TAT_signal"/>
</dbReference>
<comment type="caution">
    <text evidence="4">The sequence shown here is derived from an EMBL/GenBank/DDBJ whole genome shotgun (WGS) entry which is preliminary data.</text>
</comment>
<keyword evidence="5" id="KW-1185">Reference proteome</keyword>